<organism evidence="1 2">
    <name type="scientific">Paenibacillus elgii</name>
    <dbReference type="NCBI Taxonomy" id="189691"/>
    <lineage>
        <taxon>Bacteria</taxon>
        <taxon>Bacillati</taxon>
        <taxon>Bacillota</taxon>
        <taxon>Bacilli</taxon>
        <taxon>Bacillales</taxon>
        <taxon>Paenibacillaceae</taxon>
        <taxon>Paenibacillus</taxon>
    </lineage>
</organism>
<protein>
    <submittedName>
        <fullName evidence="1">Uncharacterized protein</fullName>
    </submittedName>
</protein>
<dbReference type="Proteomes" id="UP000244184">
    <property type="component" value="Unassembled WGS sequence"/>
</dbReference>
<evidence type="ECO:0000313" key="2">
    <source>
        <dbReference type="Proteomes" id="UP000244184"/>
    </source>
</evidence>
<proteinExistence type="predicted"/>
<evidence type="ECO:0000313" key="1">
    <source>
        <dbReference type="EMBL" id="PUA39202.1"/>
    </source>
</evidence>
<dbReference type="AlphaFoldDB" id="A0A2T6G4X7"/>
<comment type="caution">
    <text evidence="1">The sequence shown here is derived from an EMBL/GenBank/DDBJ whole genome shotgun (WGS) entry which is preliminary data.</text>
</comment>
<gene>
    <name evidence="1" type="ORF">C8Z91_10700</name>
</gene>
<name>A0A2T6G4X7_9BACL</name>
<sequence>SPATFQVKATDTHGASTEESFSLNFAPKALLQPVVSLSGTLTQIDLKNYFSDADQDELTFSYGWKYPWSSTLSASVSG</sequence>
<dbReference type="EMBL" id="PYHP01000028">
    <property type="protein sequence ID" value="PUA39202.1"/>
    <property type="molecule type" value="Genomic_DNA"/>
</dbReference>
<feature type="non-terminal residue" evidence="1">
    <location>
        <position position="1"/>
    </location>
</feature>
<reference evidence="1 2" key="1">
    <citation type="submission" date="2018-03" db="EMBL/GenBank/DDBJ databases">
        <title>Genome sequence of Paenibacillus elgii strain AC13 an antimicrobial compound producing bacteria.</title>
        <authorList>
            <person name="Kurokawa A.S."/>
            <person name="Araujo J.F."/>
            <person name="Costa R.A."/>
            <person name="Ortega D.B."/>
            <person name="Pires A.S."/>
            <person name="Pappas G.J.Jr."/>
            <person name="Franco O.L."/>
            <person name="Barreto C."/>
            <person name="Magalhaes B.S."/>
            <person name="Kruger R.H."/>
        </authorList>
    </citation>
    <scope>NUCLEOTIDE SEQUENCE [LARGE SCALE GENOMIC DNA]</scope>
    <source>
        <strain evidence="1 2">AC13</strain>
    </source>
</reference>
<feature type="non-terminal residue" evidence="1">
    <location>
        <position position="78"/>
    </location>
</feature>
<accession>A0A2T6G4X7</accession>